<evidence type="ECO:0000256" key="9">
    <source>
        <dbReference type="PROSITE-ProRule" id="PRU00520"/>
    </source>
</evidence>
<comment type="catalytic activity">
    <reaction evidence="7">
        <text>C-terminal L-cysteinyl-[HypE protein] + carbamoyl phosphate + ATP + H2O = C-terminal S-carboxamide-L-cysteinyl-[HypE protein] + AMP + phosphate + diphosphate + H(+)</text>
        <dbReference type="Rhea" id="RHEA:55636"/>
        <dbReference type="Rhea" id="RHEA-COMP:14247"/>
        <dbReference type="Rhea" id="RHEA-COMP:14392"/>
        <dbReference type="ChEBI" id="CHEBI:15377"/>
        <dbReference type="ChEBI" id="CHEBI:15378"/>
        <dbReference type="ChEBI" id="CHEBI:30616"/>
        <dbReference type="ChEBI" id="CHEBI:33019"/>
        <dbReference type="ChEBI" id="CHEBI:43474"/>
        <dbReference type="ChEBI" id="CHEBI:58228"/>
        <dbReference type="ChEBI" id="CHEBI:76913"/>
        <dbReference type="ChEBI" id="CHEBI:139126"/>
        <dbReference type="ChEBI" id="CHEBI:456215"/>
    </reaction>
</comment>
<keyword evidence="3 12" id="KW-0436">Ligase</keyword>
<dbReference type="Proteomes" id="UP001304671">
    <property type="component" value="Unassembled WGS sequence"/>
</dbReference>
<dbReference type="NCBIfam" id="TIGR00143">
    <property type="entry name" value="hypF"/>
    <property type="match status" value="1"/>
</dbReference>
<dbReference type="PANTHER" id="PTHR42959">
    <property type="entry name" value="CARBAMOYLTRANSFERASE"/>
    <property type="match status" value="1"/>
</dbReference>
<evidence type="ECO:0000256" key="3">
    <source>
        <dbReference type="ARBA" id="ARBA00022598"/>
    </source>
</evidence>
<evidence type="ECO:0000259" key="11">
    <source>
        <dbReference type="PROSITE" id="PS51163"/>
    </source>
</evidence>
<keyword evidence="6" id="KW-0862">Zinc</keyword>
<evidence type="ECO:0000313" key="12">
    <source>
        <dbReference type="EMBL" id="MEA5257975.1"/>
    </source>
</evidence>
<keyword evidence="13" id="KW-1185">Reference proteome</keyword>
<dbReference type="InterPro" id="IPR001792">
    <property type="entry name" value="Acylphosphatase-like_dom"/>
</dbReference>
<dbReference type="PROSITE" id="PS51163">
    <property type="entry name" value="YRDC"/>
    <property type="match status" value="1"/>
</dbReference>
<comment type="caution">
    <text evidence="12">The sequence shown here is derived from an EMBL/GenBank/DDBJ whole genome shotgun (WGS) entry which is preliminary data.</text>
</comment>
<accession>A0ABU5QM31</accession>
<evidence type="ECO:0000256" key="1">
    <source>
        <dbReference type="ARBA" id="ARBA00004711"/>
    </source>
</evidence>
<evidence type="ECO:0000256" key="4">
    <source>
        <dbReference type="ARBA" id="ARBA00022723"/>
    </source>
</evidence>
<evidence type="ECO:0000256" key="8">
    <source>
        <dbReference type="PIRNR" id="PIRNR006256"/>
    </source>
</evidence>
<dbReference type="Pfam" id="PF22521">
    <property type="entry name" value="HypF_C_2"/>
    <property type="match status" value="1"/>
</dbReference>
<evidence type="ECO:0000256" key="7">
    <source>
        <dbReference type="ARBA" id="ARBA00048220"/>
    </source>
</evidence>
<dbReference type="PROSITE" id="PS00150">
    <property type="entry name" value="ACYLPHOSPHATASE_1"/>
    <property type="match status" value="1"/>
</dbReference>
<organism evidence="12 13">
    <name type="scientific">Arcicella aquatica</name>
    <dbReference type="NCBI Taxonomy" id="217141"/>
    <lineage>
        <taxon>Bacteria</taxon>
        <taxon>Pseudomonadati</taxon>
        <taxon>Bacteroidota</taxon>
        <taxon>Cytophagia</taxon>
        <taxon>Cytophagales</taxon>
        <taxon>Flectobacillaceae</taxon>
        <taxon>Arcicella</taxon>
    </lineage>
</organism>
<comment type="catalytic activity">
    <reaction evidence="9">
        <text>an acyl phosphate + H2O = a carboxylate + phosphate + H(+)</text>
        <dbReference type="Rhea" id="RHEA:14965"/>
        <dbReference type="ChEBI" id="CHEBI:15377"/>
        <dbReference type="ChEBI" id="CHEBI:15378"/>
        <dbReference type="ChEBI" id="CHEBI:29067"/>
        <dbReference type="ChEBI" id="CHEBI:43474"/>
        <dbReference type="ChEBI" id="CHEBI:59918"/>
        <dbReference type="EC" id="3.6.1.7"/>
    </reaction>
</comment>
<dbReference type="InterPro" id="IPR051060">
    <property type="entry name" value="Carbamoyltrans_HypF-like"/>
</dbReference>
<dbReference type="InterPro" id="IPR017945">
    <property type="entry name" value="DHBP_synth_RibB-like_a/b_dom"/>
</dbReference>
<dbReference type="Gene3D" id="3.30.420.40">
    <property type="match status" value="1"/>
</dbReference>
<dbReference type="PROSITE" id="PS51160">
    <property type="entry name" value="ACYLPHOSPHATASE_3"/>
    <property type="match status" value="1"/>
</dbReference>
<feature type="domain" description="Acylphosphatase-like" evidence="10">
    <location>
        <begin position="26"/>
        <end position="112"/>
    </location>
</feature>
<evidence type="ECO:0000256" key="2">
    <source>
        <dbReference type="ARBA" id="ARBA00008097"/>
    </source>
</evidence>
<keyword evidence="9" id="KW-0378">Hydrolase</keyword>
<comment type="pathway">
    <text evidence="1">Protein modification; [NiFe] hydrogenase maturation.</text>
</comment>
<dbReference type="InterPro" id="IPR036046">
    <property type="entry name" value="Acylphosphatase-like_dom_sf"/>
</dbReference>
<sequence length="784" mass="89569">MNNPNFEEHIDINLQADAAHSTAQNTFLISLYGLVQGVGFRPFVYQMANQFGIKGQINNSSQGVKIWFNGSKETAKSFYERILSDAPKLSKIIDSNIQIIDYQNFNCFEIIESYSTEKISLLLTPDFAMCHECLTELHDPQNRRFHYPFITCTHCGPRYSIITKLPYDRLHTTMQGFVMCEACEREYSSPTDSRFYAQTIACPTCGPQLKWHIIADGNVVKSTELNDYRWILSRINRMLVSGRILAVKGIGGYLLICDATNETTIQILRARKHRPTKPFAVLYPNLRMLQEDTFVSDFEARELQSEVAPIVLLKKRKKEFEQVAKTINTNLTHLGVMLPYSPLLEIIASNFGKPLVATSGNISGNPIVFEDDKALVDLAQIADFIVTNDRKIVVPQDDSVVRFTKKYGQKIMIRRSRGELLNLNTEKKSEKIFISFGASLKSTFTVLIGENLYVSQYLGDLESYETQENFEKNLNHFIDIFNFSLENIMIFCDSHEGYFSTQLANILVKKNKIPLQKIQHHEAHFTAVLAENGLIENKERVLGVIWDGTGYGTDGNMWGGEFFINHQRFHFEYFDAILGDKMPREPRISALSLTYYLAGFEEITKSKFTAQEWNIYQKILANNSLKTSSVGRIFDGVASLLGLSETQTFDGEAAMQLEELAENYFQEYGYDFPESYLSESFNDVPTRLIIRGILIDIQIEKSKEFIAAKFHYSLIKSIEIIAQKMNTKQIAFSGGVFQNAVLVDLIIHHLAEKFELFFHKRLSPNDENISYGQMVLGMNKYKNL</sequence>
<keyword evidence="4" id="KW-0479">Metal-binding</keyword>
<dbReference type="Gene3D" id="3.90.870.50">
    <property type="match status" value="1"/>
</dbReference>
<reference evidence="12 13" key="1">
    <citation type="submission" date="2023-12" db="EMBL/GenBank/DDBJ databases">
        <title>Novel species of the genus Arcicella isolated from rivers.</title>
        <authorList>
            <person name="Lu H."/>
        </authorList>
    </citation>
    <scope>NUCLEOTIDE SEQUENCE [LARGE SCALE GENOMIC DNA]</scope>
    <source>
        <strain evidence="12 13">LMG 21963</strain>
    </source>
</reference>
<keyword evidence="5" id="KW-0863">Zinc-finger</keyword>
<dbReference type="InterPro" id="IPR011125">
    <property type="entry name" value="Znf_HypF"/>
</dbReference>
<dbReference type="RefSeq" id="WP_323248728.1">
    <property type="nucleotide sequence ID" value="NZ_JAYFUL010000011.1"/>
</dbReference>
<comment type="similarity">
    <text evidence="2 8">Belongs to the carbamoyltransferase HypF family.</text>
</comment>
<dbReference type="EC" id="6.2.-.-" evidence="8"/>
<gene>
    <name evidence="12" type="primary">hypF</name>
    <name evidence="12" type="ORF">VB264_09270</name>
</gene>
<protein>
    <recommendedName>
        <fullName evidence="8">Carbamoyltransferase</fullName>
        <ecNumber evidence="8">6.2.-.-</ecNumber>
    </recommendedName>
</protein>
<dbReference type="Gene3D" id="3.30.110.120">
    <property type="match status" value="1"/>
</dbReference>
<dbReference type="InterPro" id="IPR006070">
    <property type="entry name" value="Sua5-like_dom"/>
</dbReference>
<dbReference type="PIRSF" id="PIRSF006256">
    <property type="entry name" value="CMPcnvr_hdrg_mat"/>
    <property type="match status" value="1"/>
</dbReference>
<dbReference type="Gene3D" id="3.30.420.360">
    <property type="match status" value="1"/>
</dbReference>
<evidence type="ECO:0000256" key="5">
    <source>
        <dbReference type="ARBA" id="ARBA00022771"/>
    </source>
</evidence>
<evidence type="ECO:0000259" key="10">
    <source>
        <dbReference type="PROSITE" id="PS51160"/>
    </source>
</evidence>
<name>A0ABU5QM31_9BACT</name>
<dbReference type="PANTHER" id="PTHR42959:SF1">
    <property type="entry name" value="CARBAMOYLTRANSFERASE HYPF"/>
    <property type="match status" value="1"/>
</dbReference>
<evidence type="ECO:0000256" key="6">
    <source>
        <dbReference type="ARBA" id="ARBA00022833"/>
    </source>
</evidence>
<dbReference type="SUPFAM" id="SSF55821">
    <property type="entry name" value="YrdC/RibB"/>
    <property type="match status" value="1"/>
</dbReference>
<dbReference type="InterPro" id="IPR004421">
    <property type="entry name" value="Carbamoyltransferase_HypF"/>
</dbReference>
<proteinExistence type="inferred from homology"/>
<feature type="active site" evidence="9">
    <location>
        <position position="59"/>
    </location>
</feature>
<dbReference type="Pfam" id="PF01300">
    <property type="entry name" value="Sua5_yciO_yrdC"/>
    <property type="match status" value="1"/>
</dbReference>
<dbReference type="InterPro" id="IPR055128">
    <property type="entry name" value="HypF_C_2"/>
</dbReference>
<dbReference type="Pfam" id="PF17788">
    <property type="entry name" value="HypF_C"/>
    <property type="match status" value="1"/>
</dbReference>
<feature type="domain" description="YrdC-like" evidence="11">
    <location>
        <begin position="229"/>
        <end position="418"/>
    </location>
</feature>
<dbReference type="EMBL" id="JAYFUL010000011">
    <property type="protein sequence ID" value="MEA5257975.1"/>
    <property type="molecule type" value="Genomic_DNA"/>
</dbReference>
<evidence type="ECO:0000313" key="13">
    <source>
        <dbReference type="Proteomes" id="UP001304671"/>
    </source>
</evidence>
<dbReference type="SUPFAM" id="SSF54975">
    <property type="entry name" value="Acylphosphatase/BLUF domain-like"/>
    <property type="match status" value="1"/>
</dbReference>
<feature type="active site" evidence="9">
    <location>
        <position position="41"/>
    </location>
</feature>
<dbReference type="Pfam" id="PF07503">
    <property type="entry name" value="zf-HYPF"/>
    <property type="match status" value="2"/>
</dbReference>
<dbReference type="Pfam" id="PF00708">
    <property type="entry name" value="Acylphosphatase"/>
    <property type="match status" value="1"/>
</dbReference>
<dbReference type="GO" id="GO:0016874">
    <property type="term" value="F:ligase activity"/>
    <property type="evidence" value="ECO:0007669"/>
    <property type="project" value="UniProtKB-KW"/>
</dbReference>
<dbReference type="InterPro" id="IPR041440">
    <property type="entry name" value="HypF_C"/>
</dbReference>
<dbReference type="InterPro" id="IPR017968">
    <property type="entry name" value="Acylphosphatase_CS"/>
</dbReference>